<gene>
    <name evidence="2" type="ORF">RF819_11875</name>
</gene>
<reference evidence="2 3" key="1">
    <citation type="submission" date="2017-01" db="EMBL/GenBank/DDBJ databases">
        <title>Genome sequencing of Rhodoferax fermentans JCM 7819.</title>
        <authorList>
            <person name="Kim Y.J."/>
            <person name="Farh M.E.-A."/>
            <person name="Yang D.-C."/>
        </authorList>
    </citation>
    <scope>NUCLEOTIDE SEQUENCE [LARGE SCALE GENOMIC DNA]</scope>
    <source>
        <strain evidence="2 3">JCM 7819</strain>
    </source>
</reference>
<protein>
    <submittedName>
        <fullName evidence="2">Uncharacterized protein</fullName>
    </submittedName>
</protein>
<accession>A0A1T1ATN5</accession>
<dbReference type="EMBL" id="MTJN01000002">
    <property type="protein sequence ID" value="OOV07335.1"/>
    <property type="molecule type" value="Genomic_DNA"/>
</dbReference>
<evidence type="ECO:0000256" key="1">
    <source>
        <dbReference type="SAM" id="MobiDB-lite"/>
    </source>
</evidence>
<evidence type="ECO:0000313" key="2">
    <source>
        <dbReference type="EMBL" id="OOV07335.1"/>
    </source>
</evidence>
<comment type="caution">
    <text evidence="2">The sequence shown here is derived from an EMBL/GenBank/DDBJ whole genome shotgun (WGS) entry which is preliminary data.</text>
</comment>
<sequence>MLPLLPFVAGIVTGAAVTKLWRSKTAKHTPDQAQDSLHQSTLPNQPGLASPLAPVSELERQPARTAVPRKRRAPKTTDEVRG</sequence>
<dbReference type="STRING" id="28066.RF819_11875"/>
<feature type="compositionally biased region" description="Polar residues" evidence="1">
    <location>
        <begin position="31"/>
        <end position="44"/>
    </location>
</feature>
<dbReference type="Proteomes" id="UP000190750">
    <property type="component" value="Unassembled WGS sequence"/>
</dbReference>
<keyword evidence="3" id="KW-1185">Reference proteome</keyword>
<dbReference type="AlphaFoldDB" id="A0A1T1ATN5"/>
<dbReference type="RefSeq" id="WP_078365173.1">
    <property type="nucleotide sequence ID" value="NZ_MTJN01000002.1"/>
</dbReference>
<name>A0A1T1ATN5_RHOFE</name>
<proteinExistence type="predicted"/>
<organism evidence="2 3">
    <name type="scientific">Rhodoferax fermentans</name>
    <dbReference type="NCBI Taxonomy" id="28066"/>
    <lineage>
        <taxon>Bacteria</taxon>
        <taxon>Pseudomonadati</taxon>
        <taxon>Pseudomonadota</taxon>
        <taxon>Betaproteobacteria</taxon>
        <taxon>Burkholderiales</taxon>
        <taxon>Comamonadaceae</taxon>
        <taxon>Rhodoferax</taxon>
    </lineage>
</organism>
<evidence type="ECO:0000313" key="3">
    <source>
        <dbReference type="Proteomes" id="UP000190750"/>
    </source>
</evidence>
<feature type="region of interest" description="Disordered" evidence="1">
    <location>
        <begin position="24"/>
        <end position="82"/>
    </location>
</feature>
<dbReference type="OrthoDB" id="8527965at2"/>